<protein>
    <submittedName>
        <fullName evidence="1">Uncharacterized protein</fullName>
    </submittedName>
</protein>
<comment type="caution">
    <text evidence="1">The sequence shown here is derived from an EMBL/GenBank/DDBJ whole genome shotgun (WGS) entry which is preliminary data.</text>
</comment>
<accession>A0A8K0WHC5</accession>
<evidence type="ECO:0000313" key="1">
    <source>
        <dbReference type="EMBL" id="KAH7262722.1"/>
    </source>
</evidence>
<dbReference type="EMBL" id="JAGPXF010000001">
    <property type="protein sequence ID" value="KAH7262722.1"/>
    <property type="molecule type" value="Genomic_DNA"/>
</dbReference>
<reference evidence="1" key="1">
    <citation type="journal article" date="2021" name="Nat. Commun.">
        <title>Genetic determinants of endophytism in the Arabidopsis root mycobiome.</title>
        <authorList>
            <person name="Mesny F."/>
            <person name="Miyauchi S."/>
            <person name="Thiergart T."/>
            <person name="Pickel B."/>
            <person name="Atanasova L."/>
            <person name="Karlsson M."/>
            <person name="Huettel B."/>
            <person name="Barry K.W."/>
            <person name="Haridas S."/>
            <person name="Chen C."/>
            <person name="Bauer D."/>
            <person name="Andreopoulos W."/>
            <person name="Pangilinan J."/>
            <person name="LaButti K."/>
            <person name="Riley R."/>
            <person name="Lipzen A."/>
            <person name="Clum A."/>
            <person name="Drula E."/>
            <person name="Henrissat B."/>
            <person name="Kohler A."/>
            <person name="Grigoriev I.V."/>
            <person name="Martin F.M."/>
            <person name="Hacquard S."/>
        </authorList>
    </citation>
    <scope>NUCLEOTIDE SEQUENCE</scope>
    <source>
        <strain evidence="1">MPI-SDFR-AT-0068</strain>
    </source>
</reference>
<keyword evidence="2" id="KW-1185">Reference proteome</keyword>
<name>A0A8K0WHC5_9HYPO</name>
<sequence>MIVTNYTTVLYLVPHKIHKEENYMFWRRDWGRGKLRSGSPSPGAKTGPGRLGDADAEVSFGVDFLFGEQCLSYIKRVIFDNSTQAKPNQGQCLSEQLRFHSAFCSLCISSQTIKELAADVYALVTLRRLRRRPAIARAQRPQHLRPFCGSVVGSDGGFNFRPRFGVTEVSQIHRIIQIFAQVQHAACPHPQAMRRYKAERMVRQMCCNMIIYDVLQKFNSPHQRATCQSSMVQTLYNTQSPPDVKPHGLILPLKPPAS</sequence>
<proteinExistence type="predicted"/>
<dbReference type="AlphaFoldDB" id="A0A8K0WHC5"/>
<gene>
    <name evidence="1" type="ORF">BKA59DRAFT_551007</name>
</gene>
<dbReference type="Proteomes" id="UP000813427">
    <property type="component" value="Unassembled WGS sequence"/>
</dbReference>
<organism evidence="1 2">
    <name type="scientific">Fusarium tricinctum</name>
    <dbReference type="NCBI Taxonomy" id="61284"/>
    <lineage>
        <taxon>Eukaryota</taxon>
        <taxon>Fungi</taxon>
        <taxon>Dikarya</taxon>
        <taxon>Ascomycota</taxon>
        <taxon>Pezizomycotina</taxon>
        <taxon>Sordariomycetes</taxon>
        <taxon>Hypocreomycetidae</taxon>
        <taxon>Hypocreales</taxon>
        <taxon>Nectriaceae</taxon>
        <taxon>Fusarium</taxon>
        <taxon>Fusarium tricinctum species complex</taxon>
    </lineage>
</organism>
<evidence type="ECO:0000313" key="2">
    <source>
        <dbReference type="Proteomes" id="UP000813427"/>
    </source>
</evidence>